<comment type="caution">
    <text evidence="4">The sequence shown here is derived from an EMBL/GenBank/DDBJ whole genome shotgun (WGS) entry which is preliminary data.</text>
</comment>
<dbReference type="InterPro" id="IPR001789">
    <property type="entry name" value="Sig_transdc_resp-reg_receiver"/>
</dbReference>
<evidence type="ECO:0000259" key="3">
    <source>
        <dbReference type="PROSITE" id="PS50110"/>
    </source>
</evidence>
<keyword evidence="2" id="KW-0597">Phosphoprotein</keyword>
<dbReference type="InterPro" id="IPR052016">
    <property type="entry name" value="Bact_Sigma-Reg"/>
</dbReference>
<dbReference type="Pfam" id="PF00072">
    <property type="entry name" value="Response_reg"/>
    <property type="match status" value="1"/>
</dbReference>
<feature type="domain" description="Response regulatory" evidence="3">
    <location>
        <begin position="22"/>
        <end position="138"/>
    </location>
</feature>
<reference evidence="4 5" key="1">
    <citation type="submission" date="2009-08" db="EMBL/GenBank/DDBJ databases">
        <title>The draft genome of Rhodobacter sp. SW2.</title>
        <authorList>
            <consortium name="US DOE Joint Genome Institute (JGI-PGF)"/>
            <person name="Lucas S."/>
            <person name="Copeland A."/>
            <person name="Lapidus A."/>
            <person name="Glavina del Rio T."/>
            <person name="Tice H."/>
            <person name="Bruce D."/>
            <person name="Goodwin L."/>
            <person name="Pitluck S."/>
            <person name="Larimer F."/>
            <person name="Land M.L."/>
            <person name="Hauser L."/>
            <person name="Emerson D."/>
        </authorList>
    </citation>
    <scope>NUCLEOTIDE SEQUENCE [LARGE SCALE GENOMIC DNA]</scope>
    <source>
        <strain evidence="4 5">SW2</strain>
    </source>
</reference>
<dbReference type="SUPFAM" id="SSF52172">
    <property type="entry name" value="CheY-like"/>
    <property type="match status" value="1"/>
</dbReference>
<dbReference type="eggNOG" id="COG0745">
    <property type="taxonomic scope" value="Bacteria"/>
</dbReference>
<name>C8S257_9RHOB</name>
<accession>C8S257</accession>
<evidence type="ECO:0000313" key="5">
    <source>
        <dbReference type="Proteomes" id="UP000010121"/>
    </source>
</evidence>
<evidence type="ECO:0000256" key="1">
    <source>
        <dbReference type="ARBA" id="ARBA00022801"/>
    </source>
</evidence>
<sequence>MPAQTLPLFDPLMGRSPVVPRHVLVVDDSKAQRKILSMLLLRWGYRVTEAGSGEEALALCQETSFDIILSDWMMPGMTGVEFCRSFRGLPREGYGYFILLTSKSEKTEVADGLDGGADDFLTKPVSADELRARLRAGERILRMQCELVKKNQLVVSTLGELQKVYDSLDRDLIEARKLQQTLVRERHRDFGRATASILLRPSGHVGGDLVGFFEISPTRIALYSVDVSGHGVASAMMTARLAGLLSGASPDQNIALTGGKHGLHDAWPPEMVAARFNRMMLEDMQVEQYFTMAYAEVDVETGRVWLVQAGHPHPVVLRAAGGVEFIGQGGFPIGLIPGARFDRVETWLGPGDRLFLVSDGVTECPDPDGVELGPEGLANFLTASARMESQALLEALVWTLSAHAGGSDFPDDVSGVLFHYRG</sequence>
<gene>
    <name evidence="4" type="ORF">Rsw2DRAFT_2126</name>
</gene>
<dbReference type="PROSITE" id="PS50110">
    <property type="entry name" value="RESPONSE_REGULATORY"/>
    <property type="match status" value="1"/>
</dbReference>
<keyword evidence="1" id="KW-0378">Hydrolase</keyword>
<evidence type="ECO:0000313" key="4">
    <source>
        <dbReference type="EMBL" id="EEW24929.1"/>
    </source>
</evidence>
<dbReference type="InterPro" id="IPR036457">
    <property type="entry name" value="PPM-type-like_dom_sf"/>
</dbReference>
<dbReference type="InterPro" id="IPR001932">
    <property type="entry name" value="PPM-type_phosphatase-like_dom"/>
</dbReference>
<dbReference type="Gene3D" id="3.40.50.2300">
    <property type="match status" value="1"/>
</dbReference>
<dbReference type="SMART" id="SM00448">
    <property type="entry name" value="REC"/>
    <property type="match status" value="1"/>
</dbReference>
<dbReference type="Pfam" id="PF07228">
    <property type="entry name" value="SpoIIE"/>
    <property type="match status" value="1"/>
</dbReference>
<feature type="modified residue" description="4-aspartylphosphate" evidence="2">
    <location>
        <position position="71"/>
    </location>
</feature>
<evidence type="ECO:0000256" key="2">
    <source>
        <dbReference type="PROSITE-ProRule" id="PRU00169"/>
    </source>
</evidence>
<dbReference type="GO" id="GO:0000160">
    <property type="term" value="P:phosphorelay signal transduction system"/>
    <property type="evidence" value="ECO:0007669"/>
    <property type="project" value="InterPro"/>
</dbReference>
<organism evidence="4 5">
    <name type="scientific">Rhodobacter ferrooxidans</name>
    <dbReference type="NCBI Taxonomy" id="371731"/>
    <lineage>
        <taxon>Bacteria</taxon>
        <taxon>Pseudomonadati</taxon>
        <taxon>Pseudomonadota</taxon>
        <taxon>Alphaproteobacteria</taxon>
        <taxon>Rhodobacterales</taxon>
        <taxon>Rhodobacter group</taxon>
        <taxon>Rhodobacter</taxon>
    </lineage>
</organism>
<dbReference type="Gene3D" id="3.60.40.10">
    <property type="entry name" value="PPM-type phosphatase domain"/>
    <property type="match status" value="1"/>
</dbReference>
<dbReference type="STRING" id="371731.Rsw2DRAFT_2126"/>
<dbReference type="AlphaFoldDB" id="C8S257"/>
<dbReference type="SMART" id="SM00331">
    <property type="entry name" value="PP2C_SIG"/>
    <property type="match status" value="1"/>
</dbReference>
<keyword evidence="5" id="KW-1185">Reference proteome</keyword>
<dbReference type="PANTHER" id="PTHR43156:SF2">
    <property type="entry name" value="STAGE II SPORULATION PROTEIN E"/>
    <property type="match status" value="1"/>
</dbReference>
<proteinExistence type="predicted"/>
<dbReference type="Proteomes" id="UP000010121">
    <property type="component" value="Unassembled WGS sequence"/>
</dbReference>
<dbReference type="EMBL" id="ACYY01000013">
    <property type="protein sequence ID" value="EEW24929.1"/>
    <property type="molecule type" value="Genomic_DNA"/>
</dbReference>
<dbReference type="eggNOG" id="COG2208">
    <property type="taxonomic scope" value="Bacteria"/>
</dbReference>
<dbReference type="PANTHER" id="PTHR43156">
    <property type="entry name" value="STAGE II SPORULATION PROTEIN E-RELATED"/>
    <property type="match status" value="1"/>
</dbReference>
<dbReference type="SUPFAM" id="SSF81606">
    <property type="entry name" value="PP2C-like"/>
    <property type="match status" value="1"/>
</dbReference>
<dbReference type="InterPro" id="IPR011006">
    <property type="entry name" value="CheY-like_superfamily"/>
</dbReference>
<dbReference type="GO" id="GO:0016791">
    <property type="term" value="F:phosphatase activity"/>
    <property type="evidence" value="ECO:0007669"/>
    <property type="project" value="TreeGrafter"/>
</dbReference>
<protein>
    <submittedName>
        <fullName evidence="4">Response regulator receiver modulated serine phosphatase</fullName>
    </submittedName>
</protein>